<proteinExistence type="inferred from homology"/>
<dbReference type="InterPro" id="IPR025659">
    <property type="entry name" value="Tubby-like_C"/>
</dbReference>
<name>A0AAN8VZJ0_9MAGN</name>
<evidence type="ECO:0000256" key="1">
    <source>
        <dbReference type="ARBA" id="ARBA00005437"/>
    </source>
</evidence>
<keyword evidence="3" id="KW-1185">Reference proteome</keyword>
<evidence type="ECO:0000313" key="2">
    <source>
        <dbReference type="EMBL" id="KAK6943235.1"/>
    </source>
</evidence>
<dbReference type="AlphaFoldDB" id="A0AAN8VZJ0"/>
<gene>
    <name evidence="2" type="ORF">RJ641_028612</name>
</gene>
<dbReference type="PANTHER" id="PTHR31087:SF58">
    <property type="entry name" value="OS07G0230700 PROTEIN"/>
    <property type="match status" value="1"/>
</dbReference>
<dbReference type="PANTHER" id="PTHR31087">
    <property type="match status" value="1"/>
</dbReference>
<dbReference type="Proteomes" id="UP001370490">
    <property type="component" value="Unassembled WGS sequence"/>
</dbReference>
<sequence length="118" mass="13332">LLWESDPKDLLFSGNKASLIQFKTELDVCLASDSKEEVCDFKAKGSWLERACTIYAGNSSTVIAQTHRKHKQCSKHCAWERQFCGDCPSTRGYGLCLYGRFCCDSGGGQREQRRLKLE</sequence>
<reference evidence="2 3" key="1">
    <citation type="submission" date="2023-12" db="EMBL/GenBank/DDBJ databases">
        <title>A high-quality genome assembly for Dillenia turbinata (Dilleniales).</title>
        <authorList>
            <person name="Chanderbali A."/>
        </authorList>
    </citation>
    <scope>NUCLEOTIDE SEQUENCE [LARGE SCALE GENOMIC DNA]</scope>
    <source>
        <strain evidence="2">LSX21</strain>
        <tissue evidence="2">Leaf</tissue>
    </source>
</reference>
<dbReference type="Pfam" id="PF04525">
    <property type="entry name" value="LOR"/>
    <property type="match status" value="1"/>
</dbReference>
<dbReference type="SUPFAM" id="SSF54518">
    <property type="entry name" value="Tubby C-terminal domain-like"/>
    <property type="match status" value="1"/>
</dbReference>
<comment type="similarity">
    <text evidence="1">Belongs to the LOR family.</text>
</comment>
<dbReference type="EMBL" id="JBAMMX010000004">
    <property type="protein sequence ID" value="KAK6943235.1"/>
    <property type="molecule type" value="Genomic_DNA"/>
</dbReference>
<comment type="caution">
    <text evidence="2">The sequence shown here is derived from an EMBL/GenBank/DDBJ whole genome shotgun (WGS) entry which is preliminary data.</text>
</comment>
<dbReference type="InterPro" id="IPR007612">
    <property type="entry name" value="LOR"/>
</dbReference>
<accession>A0AAN8VZJ0</accession>
<evidence type="ECO:0000313" key="3">
    <source>
        <dbReference type="Proteomes" id="UP001370490"/>
    </source>
</evidence>
<dbReference type="Gene3D" id="2.40.160.200">
    <property type="entry name" value="LURP1-related"/>
    <property type="match status" value="1"/>
</dbReference>
<organism evidence="2 3">
    <name type="scientific">Dillenia turbinata</name>
    <dbReference type="NCBI Taxonomy" id="194707"/>
    <lineage>
        <taxon>Eukaryota</taxon>
        <taxon>Viridiplantae</taxon>
        <taxon>Streptophyta</taxon>
        <taxon>Embryophyta</taxon>
        <taxon>Tracheophyta</taxon>
        <taxon>Spermatophyta</taxon>
        <taxon>Magnoliopsida</taxon>
        <taxon>eudicotyledons</taxon>
        <taxon>Gunneridae</taxon>
        <taxon>Pentapetalae</taxon>
        <taxon>Dilleniales</taxon>
        <taxon>Dilleniaceae</taxon>
        <taxon>Dillenia</taxon>
    </lineage>
</organism>
<feature type="non-terminal residue" evidence="2">
    <location>
        <position position="1"/>
    </location>
</feature>
<protein>
    <submittedName>
        <fullName evidence="2">LURP-one-related</fullName>
    </submittedName>
</protein>
<dbReference type="InterPro" id="IPR038595">
    <property type="entry name" value="LOR_sf"/>
</dbReference>